<gene>
    <name evidence="3" type="ORF">DVJ77_17320</name>
</gene>
<dbReference type="InterPro" id="IPR003991">
    <property type="entry name" value="Pertactin_virulence_factor"/>
</dbReference>
<proteinExistence type="predicted"/>
<dbReference type="NCBIfam" id="TIGR01414">
    <property type="entry name" value="autotrans_barl"/>
    <property type="match status" value="1"/>
</dbReference>
<reference evidence="3 4" key="1">
    <citation type="submission" date="2018-07" db="EMBL/GenBank/DDBJ databases">
        <title>Dyella tabacisoli L4-6T, whole genome shotgun sequence.</title>
        <authorList>
            <person name="Zhou X.-K."/>
            <person name="Li W.-J."/>
            <person name="Duan Y.-Q."/>
        </authorList>
    </citation>
    <scope>NUCLEOTIDE SEQUENCE [LARGE SCALE GENOMIC DNA]</scope>
    <source>
        <strain evidence="3 4">L4-6</strain>
    </source>
</reference>
<dbReference type="OrthoDB" id="6056869at2"/>
<evidence type="ECO:0000259" key="2">
    <source>
        <dbReference type="PROSITE" id="PS51208"/>
    </source>
</evidence>
<dbReference type="EMBL" id="QQAH01000017">
    <property type="protein sequence ID" value="RDD80395.1"/>
    <property type="molecule type" value="Genomic_DNA"/>
</dbReference>
<organism evidence="3 4">
    <name type="scientific">Dyella tabacisoli</name>
    <dbReference type="NCBI Taxonomy" id="2282381"/>
    <lineage>
        <taxon>Bacteria</taxon>
        <taxon>Pseudomonadati</taxon>
        <taxon>Pseudomonadota</taxon>
        <taxon>Gammaproteobacteria</taxon>
        <taxon>Lysobacterales</taxon>
        <taxon>Rhodanobacteraceae</taxon>
        <taxon>Dyella</taxon>
    </lineage>
</organism>
<keyword evidence="4" id="KW-1185">Reference proteome</keyword>
<dbReference type="Proteomes" id="UP000253782">
    <property type="component" value="Unassembled WGS sequence"/>
</dbReference>
<dbReference type="Gene3D" id="2.40.128.130">
    <property type="entry name" value="Autotransporter beta-domain"/>
    <property type="match status" value="1"/>
</dbReference>
<dbReference type="GO" id="GO:0019867">
    <property type="term" value="C:outer membrane"/>
    <property type="evidence" value="ECO:0007669"/>
    <property type="project" value="InterPro"/>
</dbReference>
<dbReference type="InterPro" id="IPR005546">
    <property type="entry name" value="Autotransporte_beta"/>
</dbReference>
<dbReference type="AlphaFoldDB" id="A0A369UJU7"/>
<dbReference type="InterPro" id="IPR036709">
    <property type="entry name" value="Autotransporte_beta_dom_sf"/>
</dbReference>
<name>A0A369UJU7_9GAMM</name>
<dbReference type="Pfam" id="PF03797">
    <property type="entry name" value="Autotransporter"/>
    <property type="match status" value="1"/>
</dbReference>
<dbReference type="PRINTS" id="PR01484">
    <property type="entry name" value="PRTACTNFAMLY"/>
</dbReference>
<evidence type="ECO:0000256" key="1">
    <source>
        <dbReference type="SAM" id="MobiDB-lite"/>
    </source>
</evidence>
<feature type="domain" description="Autotransporter" evidence="2">
    <location>
        <begin position="842"/>
        <end position="1114"/>
    </location>
</feature>
<sequence>MGGTMDGADMSRRRSSMPGTELWLFYRRSPALFEGLPEAWRQSIHENYLTEHARAVASRKRLLLSMSIFTVLAATTVSKAASATHYDKPITGSAGTDGNYDTRLDAAGNLVYTLASGDGIAVETTQDNANGVLLDNHSRLTVLQVAVDGKGTLNVSAHRNSTGTWGTAYGVDVEAGGGLTVNGATSVHAQADAAVHWVTDHNEGGSEAQGVRVIQGAATFNGDLAVDVSTPAYSQGVWIYQGNLTVNGKTTIVSKGRGANTAGIYNSGGGRGNVVFNGDVDVTGYGIWPSDNVHGIYNDNVNTKLAINGNASITATSNGSTVMGVRNQGNLAIAGNATVTATGPRSAFGIDNTHRTSRFYVGGDLTVSVANGTGYTPFGLPTALSNMYGLGSSMTLAGAVDARVTGVTESYAINNSGVMSFTSAVKPIVLRANVNCPACDGYGIANNGGSIMMAGGLDVAVTSNGTGQRYAIWNAAVDGQNALLDVNQAGGQLMDVDGDVVTRNLTSATSILYTGTTRLNFEGGSSFLKGLVLGGAGNSGTATYSAGIPVLSFANGARWIPTGSGTLDTDFGKGSLAIGVGGAIDLAASWGAFAPSSVPAHSFRTLRIDSTTGGASVNLADGASFTLLSDIRGGQADKVTLGSGIGSFVAQGTQKVRIAYDPVLDDTSWVNALTLQSGTTIAAARPIAIVDASAAASGTAAFQAAAGLAGQWSTAYENALVRFSYVPRVQTSADSKQILLTGIDILGAASNTGGSVPPPASSGGGSPSTTTMPSSGNAGTGTQTGTTGGVTLTPVVPSAGTLAIAPSTGVLVAGDATLAMSNLWQIDERAISRRSDALRVDETPGGSTFWADVDGGNLKGDGSNGRTYRQSVTSASAGTEWNADFDYGRRTVGLIYTHMQSRADLQSGAADLRGNSVGLYGTWNAGNGMFVDAVARVGRLSDSYTARDVLGMASGRYHARAASVTVRTGRRFQGERGGYIEPQVQAAYGSIGRSAYSASNRVRVDVDSNRTFLTRAGVLLGKTFSLSPAVAGDVYARVSVVHTVGDRPDMTASLDGGSVPVVLPTRHATTGEAIAGVRMVFAGSWSAFAEAGRVSRTDAMAGGWLASAGFRVSF</sequence>
<feature type="compositionally biased region" description="Low complexity" evidence="1">
    <location>
        <begin position="767"/>
        <end position="791"/>
    </location>
</feature>
<evidence type="ECO:0000313" key="3">
    <source>
        <dbReference type="EMBL" id="RDD80395.1"/>
    </source>
</evidence>
<dbReference type="PROSITE" id="PS51208">
    <property type="entry name" value="AUTOTRANSPORTER"/>
    <property type="match status" value="1"/>
</dbReference>
<dbReference type="SMART" id="SM00869">
    <property type="entry name" value="Autotransporter"/>
    <property type="match status" value="1"/>
</dbReference>
<evidence type="ECO:0000313" key="4">
    <source>
        <dbReference type="Proteomes" id="UP000253782"/>
    </source>
</evidence>
<dbReference type="SUPFAM" id="SSF103515">
    <property type="entry name" value="Autotransporter"/>
    <property type="match status" value="1"/>
</dbReference>
<feature type="region of interest" description="Disordered" evidence="1">
    <location>
        <begin position="751"/>
        <end position="791"/>
    </location>
</feature>
<protein>
    <submittedName>
        <fullName evidence="3">Autotransporter outer membrane beta-barrel domain-containing protein</fullName>
    </submittedName>
</protein>
<comment type="caution">
    <text evidence="3">The sequence shown here is derived from an EMBL/GenBank/DDBJ whole genome shotgun (WGS) entry which is preliminary data.</text>
</comment>
<dbReference type="InterPro" id="IPR006315">
    <property type="entry name" value="OM_autotransptr_brl_dom"/>
</dbReference>
<accession>A0A369UJU7</accession>